<comment type="subcellular location">
    <subcellularLocation>
        <location evidence="1">Membrane</location>
        <topology evidence="1">Multi-pass membrane protein</topology>
    </subcellularLocation>
</comment>
<dbReference type="RefSeq" id="XP_027345676.1">
    <property type="nucleotide sequence ID" value="XM_027489875.1"/>
</dbReference>
<keyword evidence="9" id="KW-0407">Ion channel</keyword>
<keyword evidence="7" id="KW-0406">Ion transport</keyword>
<feature type="domain" description="CSC1/OSCA1-like N-terminal transmembrane" evidence="12">
    <location>
        <begin position="51"/>
        <end position="158"/>
    </location>
</feature>
<feature type="domain" description="CSC1/OSCA1-like cytosolic" evidence="13">
    <location>
        <begin position="188"/>
        <end position="384"/>
    </location>
</feature>
<evidence type="ECO:0000256" key="8">
    <source>
        <dbReference type="ARBA" id="ARBA00023136"/>
    </source>
</evidence>
<name>A0A8B8KP97_ABRPR</name>
<reference evidence="15" key="2">
    <citation type="submission" date="2025-08" db="UniProtKB">
        <authorList>
            <consortium name="RefSeq"/>
        </authorList>
    </citation>
    <scope>IDENTIFICATION</scope>
    <source>
        <tissue evidence="15">Young leaves</tissue>
    </source>
</reference>
<protein>
    <submittedName>
        <fullName evidence="15">CSC1-like protein At4g35870</fullName>
    </submittedName>
</protein>
<reference evidence="14" key="1">
    <citation type="journal article" date="2019" name="Toxins">
        <title>Detection of Abrin-Like and Prepropulchellin-Like Toxin Genes and Transcripts Using Whole Genome Sequencing and Full-Length Transcript Sequencing of Abrus precatorius.</title>
        <authorList>
            <person name="Hovde B.T."/>
            <person name="Daligault H.E."/>
            <person name="Hanschen E.R."/>
            <person name="Kunde Y.A."/>
            <person name="Johnson M.B."/>
            <person name="Starkenburg S.R."/>
            <person name="Johnson S.L."/>
        </authorList>
    </citation>
    <scope>NUCLEOTIDE SEQUENCE [LARGE SCALE GENOMIC DNA]</scope>
</reference>
<evidence type="ECO:0000256" key="3">
    <source>
        <dbReference type="ARBA" id="ARBA00022448"/>
    </source>
</evidence>
<evidence type="ECO:0000313" key="15">
    <source>
        <dbReference type="RefSeq" id="XP_027345676.1"/>
    </source>
</evidence>
<dbReference type="OrthoDB" id="1689567at2759"/>
<organism evidence="14 15">
    <name type="scientific">Abrus precatorius</name>
    <name type="common">Indian licorice</name>
    <name type="synonym">Glycine abrus</name>
    <dbReference type="NCBI Taxonomy" id="3816"/>
    <lineage>
        <taxon>Eukaryota</taxon>
        <taxon>Viridiplantae</taxon>
        <taxon>Streptophyta</taxon>
        <taxon>Embryophyta</taxon>
        <taxon>Tracheophyta</taxon>
        <taxon>Spermatophyta</taxon>
        <taxon>Magnoliopsida</taxon>
        <taxon>eudicotyledons</taxon>
        <taxon>Gunneridae</taxon>
        <taxon>Pentapetalae</taxon>
        <taxon>rosids</taxon>
        <taxon>fabids</taxon>
        <taxon>Fabales</taxon>
        <taxon>Fabaceae</taxon>
        <taxon>Papilionoideae</taxon>
        <taxon>50 kb inversion clade</taxon>
        <taxon>NPAAA clade</taxon>
        <taxon>indigoferoid/millettioid clade</taxon>
        <taxon>Abreae</taxon>
        <taxon>Abrus</taxon>
    </lineage>
</organism>
<evidence type="ECO:0000259" key="11">
    <source>
        <dbReference type="Pfam" id="PF02714"/>
    </source>
</evidence>
<dbReference type="GeneID" id="113857719"/>
<gene>
    <name evidence="15" type="primary">LOC113857719</name>
</gene>
<dbReference type="Pfam" id="PF02714">
    <property type="entry name" value="RSN1_7TM"/>
    <property type="match status" value="2"/>
</dbReference>
<proteinExistence type="inferred from homology"/>
<feature type="transmembrane region" description="Helical" evidence="10">
    <location>
        <begin position="138"/>
        <end position="161"/>
    </location>
</feature>
<evidence type="ECO:0000259" key="13">
    <source>
        <dbReference type="Pfam" id="PF14703"/>
    </source>
</evidence>
<comment type="similarity">
    <text evidence="2">Belongs to the CSC1 (TC 1.A.17) family.</text>
</comment>
<dbReference type="PANTHER" id="PTHR13018">
    <property type="entry name" value="PROBABLE MEMBRANE PROTEIN DUF221-RELATED"/>
    <property type="match status" value="1"/>
</dbReference>
<keyword evidence="3" id="KW-0813">Transport</keyword>
<feature type="transmembrane region" description="Helical" evidence="10">
    <location>
        <begin position="552"/>
        <end position="574"/>
    </location>
</feature>
<dbReference type="KEGG" id="aprc:113857719"/>
<feature type="domain" description="CSC1/OSCA1-like 7TM region" evidence="11">
    <location>
        <begin position="644"/>
        <end position="730"/>
    </location>
</feature>
<dbReference type="Pfam" id="PF14703">
    <property type="entry name" value="PHM7_cyt"/>
    <property type="match status" value="1"/>
</dbReference>
<keyword evidence="8 10" id="KW-0472">Membrane</keyword>
<feature type="transmembrane region" description="Helical" evidence="10">
    <location>
        <begin position="27"/>
        <end position="46"/>
    </location>
</feature>
<feature type="transmembrane region" description="Helical" evidence="10">
    <location>
        <begin position="447"/>
        <end position="473"/>
    </location>
</feature>
<feature type="transmembrane region" description="Helical" evidence="10">
    <location>
        <begin position="652"/>
        <end position="682"/>
    </location>
</feature>
<dbReference type="InterPro" id="IPR045122">
    <property type="entry name" value="Csc1-like"/>
</dbReference>
<accession>A0A8B8KP97</accession>
<feature type="domain" description="CSC1/OSCA1-like 7TM region" evidence="11">
    <location>
        <begin position="396"/>
        <end position="580"/>
    </location>
</feature>
<keyword evidence="14" id="KW-1185">Reference proteome</keyword>
<dbReference type="Proteomes" id="UP000694853">
    <property type="component" value="Unplaced"/>
</dbReference>
<feature type="transmembrane region" description="Helical" evidence="10">
    <location>
        <begin position="493"/>
        <end position="511"/>
    </location>
</feature>
<feature type="transmembrane region" description="Helical" evidence="10">
    <location>
        <begin position="398"/>
        <end position="420"/>
    </location>
</feature>
<evidence type="ECO:0000256" key="6">
    <source>
        <dbReference type="ARBA" id="ARBA00022989"/>
    </source>
</evidence>
<evidence type="ECO:0000256" key="5">
    <source>
        <dbReference type="ARBA" id="ARBA00022837"/>
    </source>
</evidence>
<evidence type="ECO:0000256" key="4">
    <source>
        <dbReference type="ARBA" id="ARBA00022692"/>
    </source>
</evidence>
<dbReference type="InterPro" id="IPR003864">
    <property type="entry name" value="CSC1/OSCA1-like_7TM"/>
</dbReference>
<dbReference type="GO" id="GO:0005886">
    <property type="term" value="C:plasma membrane"/>
    <property type="evidence" value="ECO:0007669"/>
    <property type="project" value="TreeGrafter"/>
</dbReference>
<keyword evidence="4 10" id="KW-0812">Transmembrane</keyword>
<evidence type="ECO:0000313" key="14">
    <source>
        <dbReference type="Proteomes" id="UP000694853"/>
    </source>
</evidence>
<dbReference type="PANTHER" id="PTHR13018:SF114">
    <property type="entry name" value="EXPRESSED PROTEIN"/>
    <property type="match status" value="1"/>
</dbReference>
<keyword evidence="6 10" id="KW-1133">Transmembrane helix</keyword>
<feature type="transmembrane region" description="Helical" evidence="10">
    <location>
        <begin position="96"/>
        <end position="118"/>
    </location>
</feature>
<dbReference type="GO" id="GO:0005227">
    <property type="term" value="F:calcium-activated cation channel activity"/>
    <property type="evidence" value="ECO:0007669"/>
    <property type="project" value="InterPro"/>
</dbReference>
<dbReference type="InterPro" id="IPR027815">
    <property type="entry name" value="CSC1/OSCA1-like_cyt"/>
</dbReference>
<dbReference type="Pfam" id="PF13967">
    <property type="entry name" value="RSN1_TM"/>
    <property type="match status" value="1"/>
</dbReference>
<dbReference type="InterPro" id="IPR032880">
    <property type="entry name" value="CSC1/OSCA1-like_N"/>
</dbReference>
<evidence type="ECO:0000256" key="1">
    <source>
        <dbReference type="ARBA" id="ARBA00004141"/>
    </source>
</evidence>
<dbReference type="AlphaFoldDB" id="A0A8B8KP97"/>
<evidence type="ECO:0000259" key="12">
    <source>
        <dbReference type="Pfam" id="PF13967"/>
    </source>
</evidence>
<evidence type="ECO:0000256" key="2">
    <source>
        <dbReference type="ARBA" id="ARBA00007779"/>
    </source>
</evidence>
<keyword evidence="5" id="KW-0106">Calcium</keyword>
<evidence type="ECO:0000256" key="10">
    <source>
        <dbReference type="SAM" id="Phobius"/>
    </source>
</evidence>
<feature type="transmembrane region" description="Helical" evidence="10">
    <location>
        <begin position="708"/>
        <end position="731"/>
    </location>
</feature>
<evidence type="ECO:0000256" key="9">
    <source>
        <dbReference type="ARBA" id="ARBA00023303"/>
    </source>
</evidence>
<evidence type="ECO:0000256" key="7">
    <source>
        <dbReference type="ARBA" id="ARBA00023065"/>
    </source>
</evidence>
<sequence length="799" mass="90056">MGDPLPPPPSSGDDGDPFGAWYGNIDYLLNISAIGAACCLLIFLFVKLRSDHRSMPGPTAIASKLLAVWHATGREIARHCGADAAQFLLIEGGSCAVLLAMAVLAVIALLPLNLYAGTAVLDDQFSKTTITHIDKGSALLWVHFVFTLVVVVLVHFGISATEERLRITRFRDGYGNLSDPTANSTAIFTIMVQGLPKIIGADRVVLHEYFQYRYPGKVYKVIVPMDLCALDDLANELLRVRDEISWLVARIGSRHLPEWDDEGGNARQGVWGSVVCCWKWLKGVCADVMARFGFSDEERLRKLQELRAELESELADYKEGRGPGAGVAFVMFRDVYTANKAVQDFQNEKRRRIGKFFSLMELRLRRNQWKVERAPLASDIYWKNMGTPRLSLKLRRGFVNTCLLLMLLFFSSPLAVISAVKSAGRIINAEAMDNAQLWLAWMQSSSWLASLFFQFLPNVIIFVSMYIVIPSVLSYLSKFERHLTVSGEQRAALLKMVCFFLVNLILLRGLVESSLESTILKMGRCYLDGEDCKRIEQYMSASFLSKSCLSSLAFLITSTFLGISYDLLAPVPWIKRNIQKFRKNDMLQLVPEQSEEYPLEHQGADSLHRPLMQDNAYEISNGDNLEGQDLFVYPITGSSPAPKQTFDFAQYYAFNLTIFALTLVYCSFNPLVVPVGAVYFGYRYVVDKYNFLFVYRVRGFPAGNDGRLIDTVICIMRFCVDLFLLAMLLFFSVQGDSTKLQAIFTLGLLVMYKLLPSSNDSFQPTLLEGIQTVDNVVDTRPIDYEVFSQPRFDWDTPQR</sequence>